<dbReference type="Gene3D" id="1.20.1290.10">
    <property type="entry name" value="AhpD-like"/>
    <property type="match status" value="2"/>
</dbReference>
<name>A0ABY4SHL1_AQUTE</name>
<dbReference type="EMBL" id="CP097636">
    <property type="protein sequence ID" value="URI11283.1"/>
    <property type="molecule type" value="Genomic_DNA"/>
</dbReference>
<reference evidence="2" key="1">
    <citation type="submission" date="2022-05" db="EMBL/GenBank/DDBJ databases">
        <title>An RpoN-dependent PEP-CTERM gene is involved in floc formation of an Aquincola tertiaricarbonis strain.</title>
        <authorList>
            <person name="Qiu D."/>
            <person name="Xia M."/>
        </authorList>
    </citation>
    <scope>NUCLEOTIDE SEQUENCE</scope>
    <source>
        <strain evidence="2">RN12</strain>
    </source>
</reference>
<sequence>MTHDTFHEGLALLQQLEGCATPSLLDALAPLAPDLAQLAVSFVYGQLYTRPQLTLPQRQLATVAALAALGQARPQLKFHIAGALNVGCSPQEIIELMLHLVVYAGFPAGLNGLFAAREVFQERGHAPTTAAAPASPPVPPPADRYQAGWQALREVDGHAGEQVIASLAGIAPDLGRFVIEFAFGDIYTRPGLTLLQRELATVAALAAMGTAAPQLRVHLHGLLNVGATPAQMTEALMHIAAYAGFPAAINAVLLAQEVLAERASQHHG</sequence>
<accession>A0ABY4SHL1</accession>
<dbReference type="Proteomes" id="UP001056201">
    <property type="component" value="Chromosome 2"/>
</dbReference>
<dbReference type="PANTHER" id="PTHR33570">
    <property type="entry name" value="4-CARBOXYMUCONOLACTONE DECARBOXYLASE FAMILY PROTEIN"/>
    <property type="match status" value="1"/>
</dbReference>
<dbReference type="InterPro" id="IPR029032">
    <property type="entry name" value="AhpD-like"/>
</dbReference>
<dbReference type="InterPro" id="IPR052512">
    <property type="entry name" value="4CMD/NDH-1_regulator"/>
</dbReference>
<proteinExistence type="predicted"/>
<protein>
    <submittedName>
        <fullName evidence="2">Carboxymuconolactone decarboxylase family protein</fullName>
    </submittedName>
</protein>
<dbReference type="Pfam" id="PF02627">
    <property type="entry name" value="CMD"/>
    <property type="match status" value="2"/>
</dbReference>
<organism evidence="2 3">
    <name type="scientific">Aquincola tertiaricarbonis</name>
    <dbReference type="NCBI Taxonomy" id="391953"/>
    <lineage>
        <taxon>Bacteria</taxon>
        <taxon>Pseudomonadati</taxon>
        <taxon>Pseudomonadota</taxon>
        <taxon>Betaproteobacteria</taxon>
        <taxon>Burkholderiales</taxon>
        <taxon>Sphaerotilaceae</taxon>
        <taxon>Aquincola</taxon>
    </lineage>
</organism>
<evidence type="ECO:0000259" key="1">
    <source>
        <dbReference type="Pfam" id="PF02627"/>
    </source>
</evidence>
<evidence type="ECO:0000313" key="2">
    <source>
        <dbReference type="EMBL" id="URI11283.1"/>
    </source>
</evidence>
<evidence type="ECO:0000313" key="3">
    <source>
        <dbReference type="Proteomes" id="UP001056201"/>
    </source>
</evidence>
<dbReference type="SUPFAM" id="SSF69118">
    <property type="entry name" value="AhpD-like"/>
    <property type="match status" value="1"/>
</dbReference>
<feature type="domain" description="Carboxymuconolactone decarboxylase-like" evidence="1">
    <location>
        <begin position="172"/>
        <end position="257"/>
    </location>
</feature>
<dbReference type="InterPro" id="IPR003779">
    <property type="entry name" value="CMD-like"/>
</dbReference>
<gene>
    <name evidence="2" type="ORF">MW290_20220</name>
</gene>
<keyword evidence="3" id="KW-1185">Reference proteome</keyword>
<dbReference type="RefSeq" id="WP_250199479.1">
    <property type="nucleotide sequence ID" value="NZ_CP097636.1"/>
</dbReference>
<dbReference type="PANTHER" id="PTHR33570:SF10">
    <property type="entry name" value="GAMMA-CARBOXYMUCONOLACTONE DECARBOXYLASE"/>
    <property type="match status" value="1"/>
</dbReference>
<feature type="domain" description="Carboxymuconolactone decarboxylase-like" evidence="1">
    <location>
        <begin position="33"/>
        <end position="118"/>
    </location>
</feature>